<dbReference type="OrthoDB" id="9802228at2"/>
<dbReference type="STRING" id="1105110.MC5_03595"/>
<dbReference type="InterPro" id="IPR036217">
    <property type="entry name" value="MethylDNA_cys_MeTrfase_DNAb"/>
</dbReference>
<evidence type="ECO:0000256" key="2">
    <source>
        <dbReference type="ARBA" id="ARBA00008711"/>
    </source>
</evidence>
<dbReference type="GO" id="GO:0003908">
    <property type="term" value="F:methylated-DNA-[protein]-cysteine S-methyltransferase activity"/>
    <property type="evidence" value="ECO:0007669"/>
    <property type="project" value="UniProtKB-EC"/>
</dbReference>
<dbReference type="GO" id="GO:0032259">
    <property type="term" value="P:methylation"/>
    <property type="evidence" value="ECO:0007669"/>
    <property type="project" value="UniProtKB-KW"/>
</dbReference>
<dbReference type="SUPFAM" id="SSF46767">
    <property type="entry name" value="Methylated DNA-protein cysteine methyltransferase, C-terminal domain"/>
    <property type="match status" value="1"/>
</dbReference>
<proteinExistence type="inferred from homology"/>
<feature type="domain" description="Methylated-DNA-[protein]-cysteine S-methyltransferase DNA binding" evidence="9">
    <location>
        <begin position="86"/>
        <end position="165"/>
    </location>
</feature>
<evidence type="ECO:0000259" key="9">
    <source>
        <dbReference type="Pfam" id="PF01035"/>
    </source>
</evidence>
<dbReference type="PANTHER" id="PTHR10815:SF5">
    <property type="entry name" value="METHYLATED-DNA--PROTEIN-CYSTEINE METHYLTRANSFERASE"/>
    <property type="match status" value="1"/>
</dbReference>
<organism evidence="10 11">
    <name type="scientific">Rickettsia australis (strain Cutlack)</name>
    <dbReference type="NCBI Taxonomy" id="1105110"/>
    <lineage>
        <taxon>Bacteria</taxon>
        <taxon>Pseudomonadati</taxon>
        <taxon>Pseudomonadota</taxon>
        <taxon>Alphaproteobacteria</taxon>
        <taxon>Rickettsiales</taxon>
        <taxon>Rickettsiaceae</taxon>
        <taxon>Rickettsieae</taxon>
        <taxon>Rickettsia</taxon>
        <taxon>spotted fever group</taxon>
    </lineage>
</organism>
<evidence type="ECO:0000256" key="8">
    <source>
        <dbReference type="ARBA" id="ARBA00049348"/>
    </source>
</evidence>
<keyword evidence="11" id="KW-1185">Reference proteome</keyword>
<dbReference type="InterPro" id="IPR001497">
    <property type="entry name" value="MethylDNA_cys_MeTrfase_AS"/>
</dbReference>
<dbReference type="GO" id="GO:0006281">
    <property type="term" value="P:DNA repair"/>
    <property type="evidence" value="ECO:0007669"/>
    <property type="project" value="UniProtKB-KW"/>
</dbReference>
<dbReference type="Pfam" id="PF01035">
    <property type="entry name" value="DNA_binding_1"/>
    <property type="match status" value="1"/>
</dbReference>
<dbReference type="EMBL" id="CP003338">
    <property type="protein sequence ID" value="AFC71047.1"/>
    <property type="molecule type" value="Genomic_DNA"/>
</dbReference>
<comment type="catalytic activity">
    <reaction evidence="8">
        <text>a 6-O-methyl-2'-deoxyguanosine in DNA + L-cysteinyl-[protein] = S-methyl-L-cysteinyl-[protein] + a 2'-deoxyguanosine in DNA</text>
        <dbReference type="Rhea" id="RHEA:24000"/>
        <dbReference type="Rhea" id="RHEA-COMP:10131"/>
        <dbReference type="Rhea" id="RHEA-COMP:10132"/>
        <dbReference type="Rhea" id="RHEA-COMP:11367"/>
        <dbReference type="Rhea" id="RHEA-COMP:11368"/>
        <dbReference type="ChEBI" id="CHEBI:29950"/>
        <dbReference type="ChEBI" id="CHEBI:82612"/>
        <dbReference type="ChEBI" id="CHEBI:85445"/>
        <dbReference type="ChEBI" id="CHEBI:85448"/>
        <dbReference type="EC" id="2.1.1.63"/>
    </reaction>
</comment>
<evidence type="ECO:0000313" key="10">
    <source>
        <dbReference type="EMBL" id="AFC71047.1"/>
    </source>
</evidence>
<keyword evidence="6" id="KW-0227">DNA damage</keyword>
<dbReference type="KEGG" id="rau:MC5_03595"/>
<keyword evidence="4 10" id="KW-0489">Methyltransferase</keyword>
<evidence type="ECO:0000256" key="3">
    <source>
        <dbReference type="ARBA" id="ARBA00011918"/>
    </source>
</evidence>
<dbReference type="HOGENOM" id="CLU_000445_52_2_5"/>
<dbReference type="RefSeq" id="WP_014412576.1">
    <property type="nucleotide sequence ID" value="NC_017058.1"/>
</dbReference>
<evidence type="ECO:0000256" key="6">
    <source>
        <dbReference type="ARBA" id="ARBA00022763"/>
    </source>
</evidence>
<evidence type="ECO:0000256" key="1">
    <source>
        <dbReference type="ARBA" id="ARBA00001286"/>
    </source>
</evidence>
<evidence type="ECO:0000256" key="4">
    <source>
        <dbReference type="ARBA" id="ARBA00022603"/>
    </source>
</evidence>
<dbReference type="InterPro" id="IPR014048">
    <property type="entry name" value="MethylDNA_cys_MeTrfase_DNA-bd"/>
</dbReference>
<name>H8K704_RICAC</name>
<dbReference type="eggNOG" id="COG0350">
    <property type="taxonomic scope" value="Bacteria"/>
</dbReference>
<dbReference type="Gene3D" id="3.30.160.70">
    <property type="entry name" value="Methylated DNA-protein cysteine methyltransferase domain"/>
    <property type="match status" value="1"/>
</dbReference>
<dbReference type="Gene3D" id="1.10.10.10">
    <property type="entry name" value="Winged helix-like DNA-binding domain superfamily/Winged helix DNA-binding domain"/>
    <property type="match status" value="1"/>
</dbReference>
<dbReference type="CDD" id="cd06445">
    <property type="entry name" value="ATase"/>
    <property type="match status" value="1"/>
</dbReference>
<dbReference type="EC" id="2.1.1.63" evidence="3"/>
<keyword evidence="5 10" id="KW-0808">Transferase</keyword>
<dbReference type="InterPro" id="IPR036388">
    <property type="entry name" value="WH-like_DNA-bd_sf"/>
</dbReference>
<comment type="similarity">
    <text evidence="2">Belongs to the MGMT family.</text>
</comment>
<dbReference type="PROSITE" id="PS00374">
    <property type="entry name" value="MGMT"/>
    <property type="match status" value="1"/>
</dbReference>
<dbReference type="FunFam" id="1.10.10.10:FF:000214">
    <property type="entry name" value="Methylated-DNA--protein-cysteine methyltransferase"/>
    <property type="match status" value="1"/>
</dbReference>
<sequence>MSLKSAWLDTPLGLMLAISDEEKLYLLDFAESKGLEHKIKRLKINVKSAITEDRTKPILSIEEELKLYFNGTLQKFNTPIYLLGSAFQTLVWQELMNVPYGETRSYCTHAKLIGMEIAYRAVANANGANKFAIIIPCHRIINNNGKLGGYGSGLDRQKWLIEHERKLTTN</sequence>
<dbReference type="Proteomes" id="UP000007589">
    <property type="component" value="Chromosome"/>
</dbReference>
<dbReference type="PANTHER" id="PTHR10815">
    <property type="entry name" value="METHYLATED-DNA--PROTEIN-CYSTEINE METHYLTRANSFERASE"/>
    <property type="match status" value="1"/>
</dbReference>
<protein>
    <recommendedName>
        <fullName evidence="3">methylated-DNA--[protein]-cysteine S-methyltransferase</fullName>
        <ecNumber evidence="3">2.1.1.63</ecNumber>
    </recommendedName>
</protein>
<evidence type="ECO:0000256" key="7">
    <source>
        <dbReference type="ARBA" id="ARBA00023204"/>
    </source>
</evidence>
<dbReference type="NCBIfam" id="TIGR00589">
    <property type="entry name" value="ogt"/>
    <property type="match status" value="1"/>
</dbReference>
<accession>H8K704</accession>
<dbReference type="AlphaFoldDB" id="H8K704"/>
<reference evidence="11" key="1">
    <citation type="submission" date="2012-02" db="EMBL/GenBank/DDBJ databases">
        <title>Complete genome sequence of Rickettsia australis strain Cutlack.</title>
        <authorList>
            <person name="Johnson S.L."/>
            <person name="Munk A.C."/>
            <person name="Han S."/>
            <person name="Bruce D.C."/>
            <person name="Dasch G.A."/>
        </authorList>
    </citation>
    <scope>NUCLEOTIDE SEQUENCE [LARGE SCALE GENOMIC DNA]</scope>
    <source>
        <strain evidence="11">Cutlack</strain>
    </source>
</reference>
<comment type="catalytic activity">
    <reaction evidence="1">
        <text>a 4-O-methyl-thymidine in DNA + L-cysteinyl-[protein] = a thymidine in DNA + S-methyl-L-cysteinyl-[protein]</text>
        <dbReference type="Rhea" id="RHEA:53428"/>
        <dbReference type="Rhea" id="RHEA-COMP:10131"/>
        <dbReference type="Rhea" id="RHEA-COMP:10132"/>
        <dbReference type="Rhea" id="RHEA-COMP:13555"/>
        <dbReference type="Rhea" id="RHEA-COMP:13556"/>
        <dbReference type="ChEBI" id="CHEBI:29950"/>
        <dbReference type="ChEBI" id="CHEBI:82612"/>
        <dbReference type="ChEBI" id="CHEBI:137386"/>
        <dbReference type="ChEBI" id="CHEBI:137387"/>
        <dbReference type="EC" id="2.1.1.63"/>
    </reaction>
</comment>
<gene>
    <name evidence="10" type="ordered locus">MC5_03595</name>
</gene>
<keyword evidence="7" id="KW-0234">DNA repair</keyword>
<dbReference type="SUPFAM" id="SSF53155">
    <property type="entry name" value="Methylated DNA-protein cysteine methyltransferase domain"/>
    <property type="match status" value="1"/>
</dbReference>
<dbReference type="InterPro" id="IPR036631">
    <property type="entry name" value="MGMT_N_sf"/>
</dbReference>
<evidence type="ECO:0000256" key="5">
    <source>
        <dbReference type="ARBA" id="ARBA00022679"/>
    </source>
</evidence>
<evidence type="ECO:0000313" key="11">
    <source>
        <dbReference type="Proteomes" id="UP000007589"/>
    </source>
</evidence>